<dbReference type="EMBL" id="JAGPXF010000005">
    <property type="protein sequence ID" value="KAH7242424.1"/>
    <property type="molecule type" value="Genomic_DNA"/>
</dbReference>
<evidence type="ECO:0000313" key="2">
    <source>
        <dbReference type="Proteomes" id="UP000813427"/>
    </source>
</evidence>
<dbReference type="Proteomes" id="UP000813427">
    <property type="component" value="Unassembled WGS sequence"/>
</dbReference>
<name>A0A8K0RUL3_9HYPO</name>
<reference evidence="1" key="1">
    <citation type="journal article" date="2021" name="Nat. Commun.">
        <title>Genetic determinants of endophytism in the Arabidopsis root mycobiome.</title>
        <authorList>
            <person name="Mesny F."/>
            <person name="Miyauchi S."/>
            <person name="Thiergart T."/>
            <person name="Pickel B."/>
            <person name="Atanasova L."/>
            <person name="Karlsson M."/>
            <person name="Huettel B."/>
            <person name="Barry K.W."/>
            <person name="Haridas S."/>
            <person name="Chen C."/>
            <person name="Bauer D."/>
            <person name="Andreopoulos W."/>
            <person name="Pangilinan J."/>
            <person name="LaButti K."/>
            <person name="Riley R."/>
            <person name="Lipzen A."/>
            <person name="Clum A."/>
            <person name="Drula E."/>
            <person name="Henrissat B."/>
            <person name="Kohler A."/>
            <person name="Grigoriev I.V."/>
            <person name="Martin F.M."/>
            <person name="Hacquard S."/>
        </authorList>
    </citation>
    <scope>NUCLEOTIDE SEQUENCE</scope>
    <source>
        <strain evidence="1">MPI-SDFR-AT-0068</strain>
    </source>
</reference>
<keyword evidence="2" id="KW-1185">Reference proteome</keyword>
<proteinExistence type="predicted"/>
<gene>
    <name evidence="1" type="ORF">BKA59DRAFT_229724</name>
</gene>
<sequence length="106" mass="12337">MRTWESRVAETLMRIVENSILSLTLLMVNQLMAFITPRISQIQEIEYLVITSFYYSFLDDASKYLGKEMFYHVKTALPNELSFSLPCCALVHPSTIKPPCKRTKRK</sequence>
<organism evidence="1 2">
    <name type="scientific">Fusarium tricinctum</name>
    <dbReference type="NCBI Taxonomy" id="61284"/>
    <lineage>
        <taxon>Eukaryota</taxon>
        <taxon>Fungi</taxon>
        <taxon>Dikarya</taxon>
        <taxon>Ascomycota</taxon>
        <taxon>Pezizomycotina</taxon>
        <taxon>Sordariomycetes</taxon>
        <taxon>Hypocreomycetidae</taxon>
        <taxon>Hypocreales</taxon>
        <taxon>Nectriaceae</taxon>
        <taxon>Fusarium</taxon>
        <taxon>Fusarium tricinctum species complex</taxon>
    </lineage>
</organism>
<comment type="caution">
    <text evidence="1">The sequence shown here is derived from an EMBL/GenBank/DDBJ whole genome shotgun (WGS) entry which is preliminary data.</text>
</comment>
<accession>A0A8K0RUL3</accession>
<evidence type="ECO:0000313" key="1">
    <source>
        <dbReference type="EMBL" id="KAH7242424.1"/>
    </source>
</evidence>
<dbReference type="AlphaFoldDB" id="A0A8K0RUL3"/>
<protein>
    <submittedName>
        <fullName evidence="1">Uncharacterized protein</fullName>
    </submittedName>
</protein>